<dbReference type="Gene3D" id="2.60.120.1620">
    <property type="match status" value="1"/>
</dbReference>
<organism evidence="4 5">
    <name type="scientific">Massilia timonae</name>
    <dbReference type="NCBI Taxonomy" id="47229"/>
    <lineage>
        <taxon>Bacteria</taxon>
        <taxon>Pseudomonadati</taxon>
        <taxon>Pseudomonadota</taxon>
        <taxon>Betaproteobacteria</taxon>
        <taxon>Burkholderiales</taxon>
        <taxon>Oxalobacteraceae</taxon>
        <taxon>Telluria group</taxon>
        <taxon>Massilia</taxon>
    </lineage>
</organism>
<feature type="signal peptide" evidence="2">
    <location>
        <begin position="1"/>
        <end position="20"/>
    </location>
</feature>
<dbReference type="GO" id="GO:0005975">
    <property type="term" value="P:carbohydrate metabolic process"/>
    <property type="evidence" value="ECO:0007669"/>
    <property type="project" value="UniProtKB-ARBA"/>
</dbReference>
<dbReference type="EMBL" id="JRYB01000001">
    <property type="protein sequence ID" value="OIJ43198.1"/>
    <property type="molecule type" value="Genomic_DNA"/>
</dbReference>
<dbReference type="InterPro" id="IPR029018">
    <property type="entry name" value="Hex-like_dom2"/>
</dbReference>
<dbReference type="InterPro" id="IPR041437">
    <property type="entry name" value="GH115_C"/>
</dbReference>
<dbReference type="Pfam" id="PF15979">
    <property type="entry name" value="Glyco_hydro_115"/>
    <property type="match status" value="1"/>
</dbReference>
<dbReference type="PANTHER" id="PTHR37842:SF2">
    <property type="entry name" value="GYLCOSYL HYDROLASE 115 C-TERMINAL DOMAIN-CONTAINING PROTEIN"/>
    <property type="match status" value="1"/>
</dbReference>
<dbReference type="Pfam" id="PF17829">
    <property type="entry name" value="GH115_C"/>
    <property type="match status" value="1"/>
</dbReference>
<dbReference type="Gene3D" id="3.20.20.520">
    <property type="entry name" value="Glycosyl hydrolase family 115"/>
    <property type="match status" value="1"/>
</dbReference>
<evidence type="ECO:0000313" key="5">
    <source>
        <dbReference type="Proteomes" id="UP000180246"/>
    </source>
</evidence>
<keyword evidence="1" id="KW-0378">Hydrolase</keyword>
<accession>A0A1S2NDR4</accession>
<evidence type="ECO:0000313" key="4">
    <source>
        <dbReference type="EMBL" id="OIJ43198.1"/>
    </source>
</evidence>
<dbReference type="GO" id="GO:0016787">
    <property type="term" value="F:hydrolase activity"/>
    <property type="evidence" value="ECO:0007669"/>
    <property type="project" value="UniProtKB-KW"/>
</dbReference>
<name>A0A1S2NDR4_9BURK</name>
<gene>
    <name evidence="4" type="ORF">LO55_3660</name>
</gene>
<dbReference type="Gene3D" id="1.20.58.2150">
    <property type="match status" value="1"/>
</dbReference>
<sequence>MKILALLALGALVASGAVHARPFALDRDGALPVLVTDGSATSRLAADLLIRDLAALTGIAGRRVEGLSDCPQRCIVVGSADTALVREVAGAIGADLAPLAGQRERYIRSMGRADGRDVLLIAGADRRGAVYGVVDASRELGISAWEWWADVRPARKTGLALDGAPRLSAAPSVAWRGIFINDEDWGLQPWAARTHDPAKDIGPRTYARVFELMWRLKANLLWPAMHDSTRAFYTIPGNAQAADDHAIVVGTSHAEPMARNNVGEWQAGFGEFNWFTNRDALLGYWRQRVQEVKGFENVYTLGLRGVHDSAMEGASGPDQARATVEEVIASQRAMLARTLGRSAERIPQAFTMYKEVLDYYNRGLRVPDDVTLVWPEDNYGYLNQLGTARERARGGGNGIYYHLSYWGRPHDYLWLGTTHPALIRDQLQRAWTTGAQRLWMLNVGDIKPNEYLAEYFLDAAFDADVLRRDPAHHLAAWAGRQFGAFHGKEIAAIKLEYYRLAWERRPEFMGWSQTEPTRPVRATDYIRTGGEEAERRLAAYRALVRRAEALQARLPSLLHDAYFQLVLYPVRSSASLNERILKLDLAAEYARQQRPSSNLYVRQARRAHAAIAADAAAYNALANGKWAHFMDVAPRRLPVFAEPVYPTYDTSTRGGCGLVYPAPHSVEANQLVVPAGRAVSRTLTVVSHGGQDVAWSVGPEAHGVRPSLAAGRLDAGNGHEQRLVLHVDGSANPALTLRCGAQMLKVNLQVQAVDGGLPGERERIVVLPAASASVPASSDWEALPGLGTSGRAMRARLELPSRGVDALAGVAPLEYRFQTRSEGGATLRLVAVPVHALTSENRLRIAVQLDDGQLEVFDYTTVGRSDEWKRNVLANMAVRSSTLARLDPGVHIVRIYALDPGVVLDRVDVVMDGAPEYYGMPPMD</sequence>
<dbReference type="RefSeq" id="WP_071362531.1">
    <property type="nucleotide sequence ID" value="NZ_JRYB01000001.1"/>
</dbReference>
<dbReference type="AlphaFoldDB" id="A0A1S2NDR4"/>
<dbReference type="Proteomes" id="UP000180246">
    <property type="component" value="Unassembled WGS sequence"/>
</dbReference>
<dbReference type="InterPro" id="IPR042301">
    <property type="entry name" value="GH115_sf"/>
</dbReference>
<dbReference type="SUPFAM" id="SSF55545">
    <property type="entry name" value="beta-N-acetylhexosaminidase-like domain"/>
    <property type="match status" value="1"/>
</dbReference>
<dbReference type="Gene3D" id="3.30.379.10">
    <property type="entry name" value="Chitobiase/beta-hexosaminidase domain 2-like"/>
    <property type="match status" value="1"/>
</dbReference>
<protein>
    <recommendedName>
        <fullName evidence="3">Gylcosyl hydrolase 115 C-terminal domain-containing protein</fullName>
    </recommendedName>
</protein>
<reference evidence="4 5" key="1">
    <citation type="submission" date="2014-10" db="EMBL/GenBank/DDBJ databases">
        <authorList>
            <person name="Seo M.-J."/>
            <person name="Seok Y.J."/>
            <person name="Cha I.-T."/>
        </authorList>
    </citation>
    <scope>NUCLEOTIDE SEQUENCE [LARGE SCALE GENOMIC DNA]</scope>
    <source>
        <strain evidence="4 5">NEU</strain>
    </source>
</reference>
<keyword evidence="2" id="KW-0732">Signal</keyword>
<proteinExistence type="predicted"/>
<dbReference type="PANTHER" id="PTHR37842">
    <property type="match status" value="1"/>
</dbReference>
<feature type="chain" id="PRO_5010233416" description="Gylcosyl hydrolase 115 C-terminal domain-containing protein" evidence="2">
    <location>
        <begin position="21"/>
        <end position="924"/>
    </location>
</feature>
<evidence type="ECO:0000256" key="1">
    <source>
        <dbReference type="ARBA" id="ARBA00022801"/>
    </source>
</evidence>
<dbReference type="InterPro" id="IPR031924">
    <property type="entry name" value="GH115"/>
</dbReference>
<evidence type="ECO:0000256" key="2">
    <source>
        <dbReference type="SAM" id="SignalP"/>
    </source>
</evidence>
<comment type="caution">
    <text evidence="4">The sequence shown here is derived from an EMBL/GenBank/DDBJ whole genome shotgun (WGS) entry which is preliminary data.</text>
</comment>
<feature type="domain" description="Gylcosyl hydrolase 115 C-terminal" evidence="3">
    <location>
        <begin position="762"/>
        <end position="922"/>
    </location>
</feature>
<evidence type="ECO:0000259" key="3">
    <source>
        <dbReference type="Pfam" id="PF17829"/>
    </source>
</evidence>